<evidence type="ECO:0000256" key="1">
    <source>
        <dbReference type="SAM" id="SignalP"/>
    </source>
</evidence>
<evidence type="ECO:0000313" key="2">
    <source>
        <dbReference type="EMBL" id="RAI98721.1"/>
    </source>
</evidence>
<dbReference type="EMBL" id="QLLL01000011">
    <property type="protein sequence ID" value="RAI98721.1"/>
    <property type="molecule type" value="Genomic_DNA"/>
</dbReference>
<name>A0A327Q4R6_9BACT</name>
<dbReference type="RefSeq" id="WP_111600090.1">
    <property type="nucleotide sequence ID" value="NZ_QLLL01000011.1"/>
</dbReference>
<dbReference type="PROSITE" id="PS51257">
    <property type="entry name" value="PROKAR_LIPOPROTEIN"/>
    <property type="match status" value="1"/>
</dbReference>
<evidence type="ECO:0000313" key="3">
    <source>
        <dbReference type="Proteomes" id="UP000249547"/>
    </source>
</evidence>
<proteinExistence type="predicted"/>
<gene>
    <name evidence="2" type="ORF">LX64_04706</name>
</gene>
<keyword evidence="3" id="KW-1185">Reference proteome</keyword>
<reference evidence="2 3" key="1">
    <citation type="submission" date="2018-06" db="EMBL/GenBank/DDBJ databases">
        <title>Genomic Encyclopedia of Archaeal and Bacterial Type Strains, Phase II (KMG-II): from individual species to whole genera.</title>
        <authorList>
            <person name="Goeker M."/>
        </authorList>
    </citation>
    <scope>NUCLEOTIDE SEQUENCE [LARGE SCALE GENOMIC DNA]</scope>
    <source>
        <strain evidence="2 3">DSM 23857</strain>
    </source>
</reference>
<dbReference type="OrthoDB" id="609910at2"/>
<comment type="caution">
    <text evidence="2">The sequence shown here is derived from an EMBL/GenBank/DDBJ whole genome shotgun (WGS) entry which is preliminary data.</text>
</comment>
<dbReference type="Proteomes" id="UP000249547">
    <property type="component" value="Unassembled WGS sequence"/>
</dbReference>
<dbReference type="AlphaFoldDB" id="A0A327Q4R6"/>
<dbReference type="InterPro" id="IPR032276">
    <property type="entry name" value="DUF4836"/>
</dbReference>
<accession>A0A327Q4R6</accession>
<keyword evidence="1" id="KW-0732">Signal</keyword>
<protein>
    <submittedName>
        <fullName evidence="2">Uncharacterized protein DUF4836</fullName>
    </submittedName>
</protein>
<feature type="signal peptide" evidence="1">
    <location>
        <begin position="1"/>
        <end position="20"/>
    </location>
</feature>
<feature type="chain" id="PRO_5016278620" evidence="1">
    <location>
        <begin position="21"/>
        <end position="592"/>
    </location>
</feature>
<organism evidence="2 3">
    <name type="scientific">Chitinophaga skermanii</name>
    <dbReference type="NCBI Taxonomy" id="331697"/>
    <lineage>
        <taxon>Bacteria</taxon>
        <taxon>Pseudomonadati</taxon>
        <taxon>Bacteroidota</taxon>
        <taxon>Chitinophagia</taxon>
        <taxon>Chitinophagales</taxon>
        <taxon>Chitinophagaceae</taxon>
        <taxon>Chitinophaga</taxon>
    </lineage>
</organism>
<sequence length="592" mass="63305">MKKKLSWVLLTALSAILVLSSCSKTPEQSKYIPKEASFVISLNSKQIEQKLINAGLSSDKVFENVAKAQKEATGTSDTSNPVMKGWKDAMSSGFDLKGSVYLFMSQSADKTSYFATIGKLKDATAFDAFIKKNLSGATFTKEGDITVGIYEDKGVVAWNNSTVIALMENPADKYAKAYAGDFSEDDFADSAATAKANTPITTSLKAEVTRLFGLKADQAVGTHESFKDIAKDNSDITAWVNYGAMFDQQMKNAPGEVGMMVAMVGGKAKQLVDGTFYTSAVNFEDGKIVAKFNTYMGKELTDIIKKAKGGGYDPAQIEAYPSTDVFGYLGYSFDLHVVGDILKFLGYDSLVDGQLAQAGLTTADVLNAFTGDISLVGSDFSVTKDTVYGSTKPNAKWMFTMKVGDKAAFEKVMSSPMVANLFTKEGDQYVPTQPVGEMGVSINTKAITVGSTKELVDSYTAGKGKIGMDNSILKLGKGKTAVAYVDIAKLLTNLPTAEMGISDSLATDMKNVLKDVKMTADQVSGNKQASVVELTFKNEKENSLAQIINLSMKAYKAIEEKKKADAAAWGSDAVVDSAITVEEVAVPAAPAH</sequence>
<dbReference type="Pfam" id="PF16120">
    <property type="entry name" value="DUF4836"/>
    <property type="match status" value="2"/>
</dbReference>